<dbReference type="PANTHER" id="PTHR13439">
    <property type="entry name" value="CT120 PROTEIN"/>
    <property type="match status" value="1"/>
</dbReference>
<evidence type="ECO:0000259" key="6">
    <source>
        <dbReference type="Pfam" id="PF03798"/>
    </source>
</evidence>
<name>A0A7S2XVJ5_9STRA</name>
<evidence type="ECO:0000256" key="3">
    <source>
        <dbReference type="ARBA" id="ARBA00022989"/>
    </source>
</evidence>
<keyword evidence="3 5" id="KW-1133">Transmembrane helix</keyword>
<dbReference type="GO" id="GO:0005783">
    <property type="term" value="C:endoplasmic reticulum"/>
    <property type="evidence" value="ECO:0007669"/>
    <property type="project" value="TreeGrafter"/>
</dbReference>
<dbReference type="PANTHER" id="PTHR13439:SF0">
    <property type="entry name" value="TOPOISOMERASE I DAMAGE AFFECTED PROTEIN 4"/>
    <property type="match status" value="1"/>
</dbReference>
<sequence>MAVQIVWQELVSDVLIWGLLFMLLYSIQQKLLSRYKEKAIQESTATKEVVKHDKQVVDQISRQFMSFVFSVVASYKTVDYLVRPDEDAMHLFIYQLVAYMVVDTCGIAWAFVNGKMISRDATMIIHHIIFGVITLWFISFPELKIFTSDIVVPLLAAEASTIFLNSRWMAIHIFKLSEKNVLVKGLSIAFVLCFVIVRIVGYFALLVSLVVQAKTHYSSMDKMTYIVTTCVIGSGWILNLYWLSLVFKAMQNAKPSSKKVS</sequence>
<feature type="transmembrane region" description="Helical" evidence="5">
    <location>
        <begin position="88"/>
        <end position="111"/>
    </location>
</feature>
<dbReference type="GO" id="GO:0016020">
    <property type="term" value="C:membrane"/>
    <property type="evidence" value="ECO:0007669"/>
    <property type="project" value="UniProtKB-SubCell"/>
</dbReference>
<evidence type="ECO:0000256" key="5">
    <source>
        <dbReference type="SAM" id="Phobius"/>
    </source>
</evidence>
<dbReference type="AlphaFoldDB" id="A0A7S2XVJ5"/>
<reference evidence="7" key="1">
    <citation type="submission" date="2021-01" db="EMBL/GenBank/DDBJ databases">
        <authorList>
            <person name="Corre E."/>
            <person name="Pelletier E."/>
            <person name="Niang G."/>
            <person name="Scheremetjew M."/>
            <person name="Finn R."/>
            <person name="Kale V."/>
            <person name="Holt S."/>
            <person name="Cochrane G."/>
            <person name="Meng A."/>
            <person name="Brown T."/>
            <person name="Cohen L."/>
        </authorList>
    </citation>
    <scope>NUCLEOTIDE SEQUENCE</scope>
    <source>
        <strain evidence="7">CCMP1661</strain>
    </source>
</reference>
<dbReference type="InterPro" id="IPR050846">
    <property type="entry name" value="TLCD"/>
</dbReference>
<gene>
    <name evidence="7" type="ORF">FJAP1339_LOCUS2029</name>
</gene>
<feature type="domain" description="TLC" evidence="6">
    <location>
        <begin position="85"/>
        <end position="248"/>
    </location>
</feature>
<dbReference type="InterPro" id="IPR006634">
    <property type="entry name" value="TLC-dom"/>
</dbReference>
<comment type="subcellular location">
    <subcellularLocation>
        <location evidence="1">Membrane</location>
        <topology evidence="1">Multi-pass membrane protein</topology>
    </subcellularLocation>
</comment>
<organism evidence="7">
    <name type="scientific">Fibrocapsa japonica</name>
    <dbReference type="NCBI Taxonomy" id="94617"/>
    <lineage>
        <taxon>Eukaryota</taxon>
        <taxon>Sar</taxon>
        <taxon>Stramenopiles</taxon>
        <taxon>Ochrophyta</taxon>
        <taxon>Raphidophyceae</taxon>
        <taxon>Chattonellales</taxon>
        <taxon>Chattonellaceae</taxon>
        <taxon>Fibrocapsa</taxon>
    </lineage>
</organism>
<evidence type="ECO:0000256" key="2">
    <source>
        <dbReference type="ARBA" id="ARBA00022692"/>
    </source>
</evidence>
<dbReference type="Pfam" id="PF03798">
    <property type="entry name" value="TRAM_LAG1_CLN8"/>
    <property type="match status" value="1"/>
</dbReference>
<dbReference type="GO" id="GO:0055088">
    <property type="term" value="P:lipid homeostasis"/>
    <property type="evidence" value="ECO:0007669"/>
    <property type="project" value="TreeGrafter"/>
</dbReference>
<feature type="transmembrane region" description="Helical" evidence="5">
    <location>
        <begin position="123"/>
        <end position="139"/>
    </location>
</feature>
<proteinExistence type="predicted"/>
<keyword evidence="2 5" id="KW-0812">Transmembrane</keyword>
<feature type="transmembrane region" description="Helical" evidence="5">
    <location>
        <begin position="6"/>
        <end position="27"/>
    </location>
</feature>
<evidence type="ECO:0000256" key="4">
    <source>
        <dbReference type="ARBA" id="ARBA00023136"/>
    </source>
</evidence>
<accession>A0A7S2XVJ5</accession>
<feature type="transmembrane region" description="Helical" evidence="5">
    <location>
        <begin position="223"/>
        <end position="247"/>
    </location>
</feature>
<dbReference type="EMBL" id="HBHR01004279">
    <property type="protein sequence ID" value="CAD9859510.1"/>
    <property type="molecule type" value="Transcribed_RNA"/>
</dbReference>
<evidence type="ECO:0000313" key="7">
    <source>
        <dbReference type="EMBL" id="CAD9859510.1"/>
    </source>
</evidence>
<protein>
    <recommendedName>
        <fullName evidence="6">TLC domain-containing protein</fullName>
    </recommendedName>
</protein>
<keyword evidence="4 5" id="KW-0472">Membrane</keyword>
<feature type="transmembrane region" description="Helical" evidence="5">
    <location>
        <begin position="185"/>
        <end position="211"/>
    </location>
</feature>
<evidence type="ECO:0000256" key="1">
    <source>
        <dbReference type="ARBA" id="ARBA00004141"/>
    </source>
</evidence>